<proteinExistence type="predicted"/>
<organism evidence="5 6">
    <name type="scientific">Candidatus Cryosericum hinesii</name>
    <dbReference type="NCBI Taxonomy" id="2290915"/>
    <lineage>
        <taxon>Bacteria</taxon>
        <taxon>Pseudomonadati</taxon>
        <taxon>Caldisericota/Cryosericota group</taxon>
        <taxon>Candidatus Cryosericota</taxon>
        <taxon>Candidatus Cryosericia</taxon>
        <taxon>Candidatus Cryosericales</taxon>
        <taxon>Candidatus Cryosericaceae</taxon>
        <taxon>Candidatus Cryosericum</taxon>
    </lineage>
</organism>
<reference evidence="5 6" key="1">
    <citation type="submission" date="2018-09" db="EMBL/GenBank/DDBJ databases">
        <title>Discovery and Ecogenomic Context for Candidatus Cryosericales, a Global Caldiserica Order Active in Thawing Permafrost.</title>
        <authorList>
            <person name="Martinez M.A."/>
            <person name="Woodcroft B.J."/>
            <person name="Ignacio Espinoza J.C."/>
            <person name="Zayed A."/>
            <person name="Singleton C.M."/>
            <person name="Boyd J."/>
            <person name="Li Y.-F."/>
            <person name="Purvine S."/>
            <person name="Maughan H."/>
            <person name="Hodgkins S.B."/>
            <person name="Anderson D."/>
            <person name="Sederholm M."/>
            <person name="Temperton B."/>
            <person name="Saleska S.R."/>
            <person name="Tyson G.W."/>
            <person name="Rich V.I."/>
        </authorList>
    </citation>
    <scope>NUCLEOTIDE SEQUENCE [LARGE SCALE GENOMIC DNA]</scope>
    <source>
        <strain evidence="5 6">SMC3</strain>
    </source>
</reference>
<keyword evidence="2" id="KW-0408">Iron</keyword>
<evidence type="ECO:0000256" key="1">
    <source>
        <dbReference type="ARBA" id="ARBA00022723"/>
    </source>
</evidence>
<protein>
    <submittedName>
        <fullName evidence="5">Ferredoxin</fullName>
    </submittedName>
</protein>
<evidence type="ECO:0000313" key="6">
    <source>
        <dbReference type="Proteomes" id="UP000266042"/>
    </source>
</evidence>
<dbReference type="GO" id="GO:0051536">
    <property type="term" value="F:iron-sulfur cluster binding"/>
    <property type="evidence" value="ECO:0007669"/>
    <property type="project" value="UniProtKB-KW"/>
</dbReference>
<sequence length="162" mass="17529">MNHFETGIIDITYLRENDFLPPEEREKKGPVAVIECIQEIPCNPCVSACKFDAIIMDGINGIPHVDFAKCTGCMSCLKVCPGLAIFIQDKSKAKPSVTVPYEYLPLPVKGSTVTLLGRDGASLGSAIVKFVLPADTVSRSSLISVEFDNPALCEQVRNIKVG</sequence>
<evidence type="ECO:0000313" key="5">
    <source>
        <dbReference type="EMBL" id="RIE12172.1"/>
    </source>
</evidence>
<evidence type="ECO:0000259" key="4">
    <source>
        <dbReference type="PROSITE" id="PS51379"/>
    </source>
</evidence>
<dbReference type="PROSITE" id="PS51379">
    <property type="entry name" value="4FE4S_FER_2"/>
    <property type="match status" value="1"/>
</dbReference>
<dbReference type="InterPro" id="IPR017896">
    <property type="entry name" value="4Fe4S_Fe-S-bd"/>
</dbReference>
<evidence type="ECO:0000256" key="2">
    <source>
        <dbReference type="ARBA" id="ARBA00023004"/>
    </source>
</evidence>
<dbReference type="RefSeq" id="WP_119087150.1">
    <property type="nucleotide sequence ID" value="NZ_QXIV01000020.1"/>
</dbReference>
<feature type="domain" description="4Fe-4S ferredoxin-type" evidence="4">
    <location>
        <begin position="61"/>
        <end position="90"/>
    </location>
</feature>
<evidence type="ECO:0000256" key="3">
    <source>
        <dbReference type="ARBA" id="ARBA00023014"/>
    </source>
</evidence>
<dbReference type="EMBL" id="QXIW01000031">
    <property type="protein sequence ID" value="RIE12172.1"/>
    <property type="molecule type" value="Genomic_DNA"/>
</dbReference>
<dbReference type="PROSITE" id="PS00198">
    <property type="entry name" value="4FE4S_FER_1"/>
    <property type="match status" value="1"/>
</dbReference>
<dbReference type="GO" id="GO:0046872">
    <property type="term" value="F:metal ion binding"/>
    <property type="evidence" value="ECO:0007669"/>
    <property type="project" value="UniProtKB-KW"/>
</dbReference>
<keyword evidence="1" id="KW-0479">Metal-binding</keyword>
<dbReference type="SUPFAM" id="SSF54862">
    <property type="entry name" value="4Fe-4S ferredoxins"/>
    <property type="match status" value="1"/>
</dbReference>
<accession>A0A398D9V1</accession>
<name>A0A398D9V1_9BACT</name>
<comment type="caution">
    <text evidence="5">The sequence shown here is derived from an EMBL/GenBank/DDBJ whole genome shotgun (WGS) entry which is preliminary data.</text>
</comment>
<dbReference type="AlphaFoldDB" id="A0A398D9V1"/>
<keyword evidence="3" id="KW-0411">Iron-sulfur</keyword>
<dbReference type="Gene3D" id="3.30.70.20">
    <property type="match status" value="1"/>
</dbReference>
<dbReference type="Proteomes" id="UP000266042">
    <property type="component" value="Unassembled WGS sequence"/>
</dbReference>
<gene>
    <name evidence="5" type="ORF">SMC3_07200</name>
</gene>
<dbReference type="Pfam" id="PF13187">
    <property type="entry name" value="Fer4_9"/>
    <property type="match status" value="1"/>
</dbReference>
<dbReference type="InterPro" id="IPR017900">
    <property type="entry name" value="4Fe4S_Fe_S_CS"/>
</dbReference>